<dbReference type="Gene3D" id="1.10.1200.10">
    <property type="entry name" value="ACP-like"/>
    <property type="match status" value="1"/>
</dbReference>
<dbReference type="PIRSF" id="PIRSF001617">
    <property type="entry name" value="Alpha-AR"/>
    <property type="match status" value="1"/>
</dbReference>
<dbReference type="GO" id="GO:0016874">
    <property type="term" value="F:ligase activity"/>
    <property type="evidence" value="ECO:0007669"/>
    <property type="project" value="UniProtKB-KW"/>
</dbReference>
<dbReference type="InterPro" id="IPR006162">
    <property type="entry name" value="Ppantetheine_attach_site"/>
</dbReference>
<evidence type="ECO:0000256" key="4">
    <source>
        <dbReference type="ARBA" id="ARBA00022598"/>
    </source>
</evidence>
<dbReference type="PANTHER" id="PTHR44845">
    <property type="entry name" value="CARRIER DOMAIN-CONTAINING PROTEIN"/>
    <property type="match status" value="1"/>
</dbReference>
<dbReference type="FunFam" id="3.40.50.12780:FF:000012">
    <property type="entry name" value="Non-ribosomal peptide synthetase"/>
    <property type="match status" value="1"/>
</dbReference>
<dbReference type="GO" id="GO:0072330">
    <property type="term" value="P:monocarboxylic acid biosynthetic process"/>
    <property type="evidence" value="ECO:0007669"/>
    <property type="project" value="UniProtKB-ARBA"/>
</dbReference>
<dbReference type="Gene3D" id="3.40.50.720">
    <property type="entry name" value="NAD(P)-binding Rossmann-like Domain"/>
    <property type="match status" value="1"/>
</dbReference>
<dbReference type="InterPro" id="IPR013120">
    <property type="entry name" value="FAR_NAD-bd"/>
</dbReference>
<gene>
    <name evidence="6" type="ORF">DSM106972_045680</name>
</gene>
<dbReference type="SUPFAM" id="SSF47336">
    <property type="entry name" value="ACP-like"/>
    <property type="match status" value="1"/>
</dbReference>
<dbReference type="SUPFAM" id="SSF56801">
    <property type="entry name" value="Acetyl-CoA synthetase-like"/>
    <property type="match status" value="1"/>
</dbReference>
<dbReference type="InterPro" id="IPR001242">
    <property type="entry name" value="Condensation_dom"/>
</dbReference>
<dbReference type="InterPro" id="IPR036291">
    <property type="entry name" value="NAD(P)-bd_dom_sf"/>
</dbReference>
<dbReference type="NCBIfam" id="TIGR01746">
    <property type="entry name" value="Thioester-redct"/>
    <property type="match status" value="1"/>
</dbReference>
<dbReference type="CDD" id="cd05930">
    <property type="entry name" value="A_NRPS"/>
    <property type="match status" value="1"/>
</dbReference>
<dbReference type="Gene3D" id="3.30.300.30">
    <property type="match status" value="1"/>
</dbReference>
<dbReference type="FunFam" id="3.30.300.30:FF:000010">
    <property type="entry name" value="Enterobactin synthetase component F"/>
    <property type="match status" value="1"/>
</dbReference>
<evidence type="ECO:0000256" key="2">
    <source>
        <dbReference type="ARBA" id="ARBA00022450"/>
    </source>
</evidence>
<proteinExistence type="predicted"/>
<evidence type="ECO:0000256" key="3">
    <source>
        <dbReference type="ARBA" id="ARBA00022553"/>
    </source>
</evidence>
<accession>A0A433VE03</accession>
<dbReference type="GO" id="GO:0043041">
    <property type="term" value="P:amino acid activation for nonribosomal peptide biosynthetic process"/>
    <property type="evidence" value="ECO:0007669"/>
    <property type="project" value="UniProtKB-ARBA"/>
</dbReference>
<dbReference type="PROSITE" id="PS50075">
    <property type="entry name" value="CARRIER"/>
    <property type="match status" value="1"/>
</dbReference>
<evidence type="ECO:0000313" key="7">
    <source>
        <dbReference type="Proteomes" id="UP000271624"/>
    </source>
</evidence>
<comment type="cofactor">
    <cofactor evidence="1">
        <name>pantetheine 4'-phosphate</name>
        <dbReference type="ChEBI" id="CHEBI:47942"/>
    </cofactor>
</comment>
<name>A0A433VE03_9CYAN</name>
<dbReference type="FunFam" id="3.40.50.980:FF:000001">
    <property type="entry name" value="Non-ribosomal peptide synthetase"/>
    <property type="match status" value="1"/>
</dbReference>
<keyword evidence="7" id="KW-1185">Reference proteome</keyword>
<evidence type="ECO:0000259" key="5">
    <source>
        <dbReference type="PROSITE" id="PS50075"/>
    </source>
</evidence>
<dbReference type="GO" id="GO:0008610">
    <property type="term" value="P:lipid biosynthetic process"/>
    <property type="evidence" value="ECO:0007669"/>
    <property type="project" value="UniProtKB-ARBA"/>
</dbReference>
<dbReference type="NCBIfam" id="TIGR01733">
    <property type="entry name" value="AA-adenyl-dom"/>
    <property type="match status" value="1"/>
</dbReference>
<reference evidence="6" key="2">
    <citation type="journal article" date="2019" name="Genome Biol. Evol.">
        <title>Day and night: Metabolic profiles and evolutionary relationships of six axenic non-marine cyanobacteria.</title>
        <authorList>
            <person name="Will S.E."/>
            <person name="Henke P."/>
            <person name="Boedeker C."/>
            <person name="Huang S."/>
            <person name="Brinkmann H."/>
            <person name="Rohde M."/>
            <person name="Jarek M."/>
            <person name="Friedl T."/>
            <person name="Seufert S."/>
            <person name="Schumacher M."/>
            <person name="Overmann J."/>
            <person name="Neumann-Schaal M."/>
            <person name="Petersen J."/>
        </authorList>
    </citation>
    <scope>NUCLEOTIDE SEQUENCE [LARGE SCALE GENOMIC DNA]</scope>
    <source>
        <strain evidence="6">PCC 7102</strain>
    </source>
</reference>
<dbReference type="GO" id="GO:0044550">
    <property type="term" value="P:secondary metabolite biosynthetic process"/>
    <property type="evidence" value="ECO:0007669"/>
    <property type="project" value="UniProtKB-ARBA"/>
</dbReference>
<dbReference type="Pfam" id="PF07993">
    <property type="entry name" value="NAD_binding_4"/>
    <property type="match status" value="1"/>
</dbReference>
<dbReference type="Pfam" id="PF00668">
    <property type="entry name" value="Condensation"/>
    <property type="match status" value="1"/>
</dbReference>
<feature type="domain" description="Carrier" evidence="5">
    <location>
        <begin position="972"/>
        <end position="1047"/>
    </location>
</feature>
<dbReference type="InterPro" id="IPR045851">
    <property type="entry name" value="AMP-bd_C_sf"/>
</dbReference>
<dbReference type="SUPFAM" id="SSF52777">
    <property type="entry name" value="CoA-dependent acyltransferases"/>
    <property type="match status" value="2"/>
</dbReference>
<dbReference type="SMART" id="SM00823">
    <property type="entry name" value="PKS_PP"/>
    <property type="match status" value="1"/>
</dbReference>
<dbReference type="InterPro" id="IPR025110">
    <property type="entry name" value="AMP-bd_C"/>
</dbReference>
<dbReference type="EMBL" id="RSCL01000011">
    <property type="protein sequence ID" value="RUT04340.1"/>
    <property type="molecule type" value="Genomic_DNA"/>
</dbReference>
<dbReference type="InterPro" id="IPR010071">
    <property type="entry name" value="AA_adenyl_dom"/>
</dbReference>
<comment type="caution">
    <text evidence="6">The sequence shown here is derived from an EMBL/GenBank/DDBJ whole genome shotgun (WGS) entry which is preliminary data.</text>
</comment>
<protein>
    <submittedName>
        <fullName evidence="6">Non-ribosomal peptide synthetase</fullName>
    </submittedName>
</protein>
<evidence type="ECO:0000256" key="1">
    <source>
        <dbReference type="ARBA" id="ARBA00001957"/>
    </source>
</evidence>
<dbReference type="InterPro" id="IPR020806">
    <property type="entry name" value="PKS_PP-bd"/>
</dbReference>
<dbReference type="PANTHER" id="PTHR44845:SF6">
    <property type="entry name" value="BETA-ALANINE-ACTIVATING ENZYME"/>
    <property type="match status" value="1"/>
</dbReference>
<dbReference type="PROSITE" id="PS00012">
    <property type="entry name" value="PHOSPHOPANTETHEINE"/>
    <property type="match status" value="1"/>
</dbReference>
<dbReference type="Gene3D" id="2.30.38.10">
    <property type="entry name" value="Luciferase, Domain 3"/>
    <property type="match status" value="1"/>
</dbReference>
<dbReference type="InterPro" id="IPR009081">
    <property type="entry name" value="PP-bd_ACP"/>
</dbReference>
<dbReference type="Pfam" id="PF00501">
    <property type="entry name" value="AMP-binding"/>
    <property type="match status" value="1"/>
</dbReference>
<dbReference type="RefSeq" id="WP_127082950.1">
    <property type="nucleotide sequence ID" value="NZ_RSCL01000011.1"/>
</dbReference>
<dbReference type="InterPro" id="IPR036736">
    <property type="entry name" value="ACP-like_sf"/>
</dbReference>
<organism evidence="6 7">
    <name type="scientific">Dulcicalothrix desertica PCC 7102</name>
    <dbReference type="NCBI Taxonomy" id="232991"/>
    <lineage>
        <taxon>Bacteria</taxon>
        <taxon>Bacillati</taxon>
        <taxon>Cyanobacteriota</taxon>
        <taxon>Cyanophyceae</taxon>
        <taxon>Nostocales</taxon>
        <taxon>Calotrichaceae</taxon>
        <taxon>Dulcicalothrix</taxon>
    </lineage>
</organism>
<dbReference type="Gene3D" id="3.30.559.10">
    <property type="entry name" value="Chloramphenicol acetyltransferase-like domain"/>
    <property type="match status" value="1"/>
</dbReference>
<keyword evidence="3" id="KW-0597">Phosphoprotein</keyword>
<dbReference type="OrthoDB" id="473401at2"/>
<dbReference type="Pfam" id="PF13193">
    <property type="entry name" value="AMP-binding_C"/>
    <property type="match status" value="1"/>
</dbReference>
<dbReference type="InterPro" id="IPR000873">
    <property type="entry name" value="AMP-dep_synth/lig_dom"/>
</dbReference>
<keyword evidence="4" id="KW-0436">Ligase</keyword>
<dbReference type="GO" id="GO:0031177">
    <property type="term" value="F:phosphopantetheine binding"/>
    <property type="evidence" value="ECO:0007669"/>
    <property type="project" value="InterPro"/>
</dbReference>
<keyword evidence="2" id="KW-0596">Phosphopantetheine</keyword>
<dbReference type="CDD" id="cd05235">
    <property type="entry name" value="SDR_e1"/>
    <property type="match status" value="1"/>
</dbReference>
<dbReference type="InterPro" id="IPR023213">
    <property type="entry name" value="CAT-like_dom_sf"/>
</dbReference>
<dbReference type="FunFam" id="2.30.38.10:FF:000001">
    <property type="entry name" value="Non-ribosomal peptide synthetase PvdI"/>
    <property type="match status" value="1"/>
</dbReference>
<dbReference type="Proteomes" id="UP000271624">
    <property type="component" value="Unassembled WGS sequence"/>
</dbReference>
<dbReference type="Gene3D" id="3.40.50.980">
    <property type="match status" value="2"/>
</dbReference>
<dbReference type="FunFam" id="1.10.1200.10:FF:000016">
    <property type="entry name" value="Non-ribosomal peptide synthase"/>
    <property type="match status" value="1"/>
</dbReference>
<dbReference type="SUPFAM" id="SSF51735">
    <property type="entry name" value="NAD(P)-binding Rossmann-fold domains"/>
    <property type="match status" value="1"/>
</dbReference>
<reference evidence="6" key="1">
    <citation type="submission" date="2018-12" db="EMBL/GenBank/DDBJ databases">
        <authorList>
            <person name="Will S."/>
            <person name="Neumann-Schaal M."/>
            <person name="Henke P."/>
        </authorList>
    </citation>
    <scope>NUCLEOTIDE SEQUENCE</scope>
    <source>
        <strain evidence="6">PCC 7102</strain>
    </source>
</reference>
<dbReference type="InterPro" id="IPR010080">
    <property type="entry name" value="Thioester_reductase-like_dom"/>
</dbReference>
<sequence>MQNQTLEGFRLSPQQQRLWSSQQNGYIYCSQLAILITGNLSEKLLKSALQKVINRHEIFRTTFHHRPGVKIPIQVIADISTQTWRNINLSKQKEQELKLNELFQEEKSLISNLENNTLRLFLITLSENQHILLITLPSLCADSWTLKNLLHEIYQAYVSEETGLLEPIQYIQFSEWQNELLEEDAEAGKNYWLNQNLKTQQPLILPFESKIDQTIPFTQKLFSVDLSDYLEKIDAAISKSNMKLSDFLFTCFHILISRLTTQSNIIINTLFLGRKYEEVYETMGLLAQSLPIVSSIDKEFKFSEVLYQISSQISQADKYQEYFTISGGADSSISFDFEELPEEYHTSEVSLSLYKHYVCLDCCKLKLSCLHKPKSLVAQFHYNDNIYTDENIQRLAEQFHTLVNSAASNLETTVGKLEILTVRERHKLLVEFNNTQISYPQDKCIHQLFEQQVEQTPNNIAVVFENQHLTYTELNAKANQLASYLKRLGVEKENIVGLCVERSLDIIIGILAILKAGAAYLPLEPILPKANLAFRLQDVQASILLTQQSLVEKLPADVAQIICLDTSREIIAQEPFDNLQTNVQPENLVYALFTSGSTGKPKAVAVEHRQLVNYLYAIVEKLNLHPGASFATISSFAADLGNTVIFPALYTGGCLHIISQERAADPQALADYFLFHPIDCLKIVPSHLATLMASSPTSSILPRQCLVLGGEASSWDLIDIIHQQAPNCQILNHYGPTETTVGVLTYHVNPTPSSSNISNLASKTVPLGKPLANAQVYILDNQLQPVPFGVAGELYIGGAPLTRGYLNRPELTFERFILNPFTSVLGEKLYKTGDLARYLTDGNIEFVGRIDNQVKIRGFRIELGEIETIFKQHQAIQEVVVLATQEAQRDKRLVAYIVTSSEFRRHNLHSTPINELLKELRNFGKQHLPEYMVPSAFVLLKTLPRTPNGKVDRQALPALVQTHLDLEAQYMAPRTSLEKQLASIWANLLGLEKVGIHDNFFELGGHSLLITQLLAQVRKAFQINLSISSLFEVPTVAGLAAKIENQQTPSSNILATVIADAVLDPTICSNGFTFNHNILENVVLLTGATGFLGAFLLNELLQRTRADIYCLVRANNIEYGKQKIQSSLESYLLWDEKFSQRIISVVGDLSKPLLGLSQEEFQLLASKVDTIYHNGALVNFTYPYSALKAANVLGTQEILRLASQIKLKPVHFISTLGVVVDGEQDSQVPSTGYTQSKWVAEKLVTIARSRGLPISIYRPGRISGSSKTGACNTNDHTFRTIKGCIQLGKVPDRNTTVNISPVDYVSQAIVHLSRQKESLGKIFHLVNPQPAHWRQIVNYIRSYGYPLVEIPESKWQAELLSSKNFEENALYPLISMFTEDTNNATTLTSELELDCQDTLADLATTSINCPPVNQELFNTYFSYLINSGFLQSKNNYKY</sequence>
<dbReference type="Gene3D" id="3.30.559.30">
    <property type="entry name" value="Nonribosomal peptide synthetase, condensation domain"/>
    <property type="match status" value="1"/>
</dbReference>
<evidence type="ECO:0000313" key="6">
    <source>
        <dbReference type="EMBL" id="RUT04340.1"/>
    </source>
</evidence>
<dbReference type="Pfam" id="PF00550">
    <property type="entry name" value="PP-binding"/>
    <property type="match status" value="1"/>
</dbReference>